<organism evidence="1">
    <name type="scientific">Rodentolepis nana</name>
    <name type="common">Dwarf tapeworm</name>
    <name type="synonym">Hymenolepis nana</name>
    <dbReference type="NCBI Taxonomy" id="102285"/>
    <lineage>
        <taxon>Eukaryota</taxon>
        <taxon>Metazoa</taxon>
        <taxon>Spiralia</taxon>
        <taxon>Lophotrochozoa</taxon>
        <taxon>Platyhelminthes</taxon>
        <taxon>Cestoda</taxon>
        <taxon>Eucestoda</taxon>
        <taxon>Cyclophyllidea</taxon>
        <taxon>Hymenolepididae</taxon>
        <taxon>Rodentolepis</taxon>
    </lineage>
</organism>
<evidence type="ECO:0000313" key="1">
    <source>
        <dbReference type="WBParaSite" id="HNAJ_0000655901-mRNA-1"/>
    </source>
</evidence>
<dbReference type="AlphaFoldDB" id="A0A0R3THL8"/>
<dbReference type="WBParaSite" id="HNAJ_0000655901-mRNA-1">
    <property type="protein sequence ID" value="HNAJ_0000655901-mRNA-1"/>
    <property type="gene ID" value="HNAJ_0000655901"/>
</dbReference>
<accession>A0A0R3THL8</accession>
<protein>
    <submittedName>
        <fullName evidence="1">AGC-kinase C-terminal domain-containing protein</fullName>
    </submittedName>
</protein>
<name>A0A0R3THL8_RODNA</name>
<proteinExistence type="predicted"/>
<sequence length="56" mass="6161">LPKTDTSLKIPLMPPTHHKRHVAGIDASDMHPSVEISSKNDYLAGSTPPGEYFNNF</sequence>
<reference evidence="1" key="1">
    <citation type="submission" date="2017-02" db="UniProtKB">
        <authorList>
            <consortium name="WormBaseParasite"/>
        </authorList>
    </citation>
    <scope>IDENTIFICATION</scope>
</reference>